<sequence>MPLNYKKICIAQYDYSAQDIEEISFKEDDVLYILENDDDEWWKAKLKIAKEEDEEGPVGVVPSNYIKEAEYSAVLKAIYDYNAQSDEELTFKEDDVLYLYDKDDPDWYLVKHNDVFGFVPAPYVEEVSSDEDESQSNKQQKSLFDAISVAYFFSISLGLKSASEPNGAYVDPLQAYARKVAHQKTGGSFEVKTWSVAEYSAGDKKKKKKKGTLSIGGDKVYYASESDKTPVQQWSISDLSDIKHEKKRVLISFGGEKAAKFDFHTSKGDAEAIYNKVQESMASLELPTVKLETPSRPSSHQMHEEDEVPYEETQEEEQEPDVEDETEEINEDDLPPPKSGVALYYFKAQGEDEITIYEGDRLWVIDDVSSQDWWKIRKGDEEGVVPSTYVKIGEENTEVADDSAELSSKLEEQRRSKLEEERQRKEEERLRREEERLRKEEERLRKEEEKLRKEEERRKREENERKRRDEERRLQEEKKQKQVSLAPTPPALPNRTGAFKVEAQFLQYIDGKVHLHKINGVKIAVPVERMSKKDLAYLEEVTGEKFDDKTDDIPLAAIAAAHKGKATLTNSRKADYDWYDFFLKADIAHQDAFEYAKSFIEEKLDESTIPDLDDELMKGLGVRVGDIIRIKRYISEKYNPPKKRNVSFGTTSIIPDKETEENDHAYAVKIQNEEIHRRMQEKRDEQIARELQEEENRKARSEGRTIPKAADLYSNLDSIIQKDDKKTPPKNASSLFSEDNGVLKNNTKKTRPSPSKTAPIQIDSSNLMISKEKLDDAFKPSTSSTKPTTDKFEDDAWVTSSDSTPVLNSQVVKSNPPALPQSRQLPVAPSMNNNRFDANFNQNQLPPLNPLQLQQNTPQTSVFDPKVVFASMKSGQIGPNIPPKNMSGINDDKYSAFKQVDPKGPSVFDNPTPNQLSGYNVGSNPGGLNTSWNQTGTGGYTALVYYLTLVMAQVYSLTLIMALVYSLTLAMALALVYSLTLVMALVYSLTLVMALVYSLTLVMALVYFLALVMDRGHNPSPLLYSPTSALGNSLPISKVSILQDLTTCNKINR</sequence>
<evidence type="ECO:0000313" key="2">
    <source>
        <dbReference type="Proteomes" id="UP000789525"/>
    </source>
</evidence>
<accession>A0ACA9K513</accession>
<gene>
    <name evidence="1" type="ORF">ACOLOM_LOCUS780</name>
</gene>
<comment type="caution">
    <text evidence="1">The sequence shown here is derived from an EMBL/GenBank/DDBJ whole genome shotgun (WGS) entry which is preliminary data.</text>
</comment>
<name>A0ACA9K513_9GLOM</name>
<keyword evidence="2" id="KW-1185">Reference proteome</keyword>
<dbReference type="EMBL" id="CAJVPT010000851">
    <property type="protein sequence ID" value="CAG8451685.1"/>
    <property type="molecule type" value="Genomic_DNA"/>
</dbReference>
<evidence type="ECO:0000313" key="1">
    <source>
        <dbReference type="EMBL" id="CAG8451685.1"/>
    </source>
</evidence>
<organism evidence="1 2">
    <name type="scientific">Acaulospora colombiana</name>
    <dbReference type="NCBI Taxonomy" id="27376"/>
    <lineage>
        <taxon>Eukaryota</taxon>
        <taxon>Fungi</taxon>
        <taxon>Fungi incertae sedis</taxon>
        <taxon>Mucoromycota</taxon>
        <taxon>Glomeromycotina</taxon>
        <taxon>Glomeromycetes</taxon>
        <taxon>Diversisporales</taxon>
        <taxon>Acaulosporaceae</taxon>
        <taxon>Acaulospora</taxon>
    </lineage>
</organism>
<protein>
    <submittedName>
        <fullName evidence="1">14647_t:CDS:1</fullName>
    </submittedName>
</protein>
<dbReference type="Proteomes" id="UP000789525">
    <property type="component" value="Unassembled WGS sequence"/>
</dbReference>
<proteinExistence type="predicted"/>
<reference evidence="1" key="1">
    <citation type="submission" date="2021-06" db="EMBL/GenBank/DDBJ databases">
        <authorList>
            <person name="Kallberg Y."/>
            <person name="Tangrot J."/>
            <person name="Rosling A."/>
        </authorList>
    </citation>
    <scope>NUCLEOTIDE SEQUENCE</scope>
    <source>
        <strain evidence="1">CL356</strain>
    </source>
</reference>